<name>A0A8K0XPF9_9AGAR</name>
<feature type="region of interest" description="Disordered" evidence="1">
    <location>
        <begin position="1"/>
        <end position="68"/>
    </location>
</feature>
<evidence type="ECO:0000313" key="2">
    <source>
        <dbReference type="EMBL" id="KAH8100062.1"/>
    </source>
</evidence>
<feature type="compositionally biased region" description="Low complexity" evidence="1">
    <location>
        <begin position="37"/>
        <end position="52"/>
    </location>
</feature>
<comment type="caution">
    <text evidence="2">The sequence shown here is derived from an EMBL/GenBank/DDBJ whole genome shotgun (WGS) entry which is preliminary data.</text>
</comment>
<keyword evidence="3" id="KW-1185">Reference proteome</keyword>
<accession>A0A8K0XPF9</accession>
<feature type="region of interest" description="Disordered" evidence="1">
    <location>
        <begin position="80"/>
        <end position="113"/>
    </location>
</feature>
<reference evidence="2" key="1">
    <citation type="journal article" date="2021" name="New Phytol.">
        <title>Evolutionary innovations through gain and loss of genes in the ectomycorrhizal Boletales.</title>
        <authorList>
            <person name="Wu G."/>
            <person name="Miyauchi S."/>
            <person name="Morin E."/>
            <person name="Kuo A."/>
            <person name="Drula E."/>
            <person name="Varga T."/>
            <person name="Kohler A."/>
            <person name="Feng B."/>
            <person name="Cao Y."/>
            <person name="Lipzen A."/>
            <person name="Daum C."/>
            <person name="Hundley H."/>
            <person name="Pangilinan J."/>
            <person name="Johnson J."/>
            <person name="Barry K."/>
            <person name="LaButti K."/>
            <person name="Ng V."/>
            <person name="Ahrendt S."/>
            <person name="Min B."/>
            <person name="Choi I.G."/>
            <person name="Park H."/>
            <person name="Plett J.M."/>
            <person name="Magnuson J."/>
            <person name="Spatafora J.W."/>
            <person name="Nagy L.G."/>
            <person name="Henrissat B."/>
            <person name="Grigoriev I.V."/>
            <person name="Yang Z.L."/>
            <person name="Xu J."/>
            <person name="Martin F.M."/>
        </authorList>
    </citation>
    <scope>NUCLEOTIDE SEQUENCE</scope>
    <source>
        <strain evidence="2">KKN 215</strain>
    </source>
</reference>
<dbReference type="AlphaFoldDB" id="A0A8K0XPF9"/>
<proteinExistence type="predicted"/>
<sequence length="296" mass="33547">MPEMMHFSPLHCRPPTSSITSWSELSSALHPSHHQSRVSSSRVSHPSTSSTRPRQHSLPSHSHVSISRYAPYTAKEPAVVVKTEKPVSPVKGSSRRKPSSDRTVPAVLPPPTYSTTQSKSIILEQELLRQGETERYSAPRGLRSVQGLDPMPFMHLSVPERRPPPSFPHTIHFEQRPRYSDEEPTLGIPILDVKQGRMRLVGETDRPLKLWPHEILILKVPGVKGDRTGWEIEVNTFDGKTTRLNLLKAAARAVESCCVPNQMKNETTTRELWYDLRIKSMNYHPSQGIWMLDFGY</sequence>
<protein>
    <submittedName>
        <fullName evidence="2">Uncharacterized protein</fullName>
    </submittedName>
</protein>
<organism evidence="2 3">
    <name type="scientific">Cristinia sonorae</name>
    <dbReference type="NCBI Taxonomy" id="1940300"/>
    <lineage>
        <taxon>Eukaryota</taxon>
        <taxon>Fungi</taxon>
        <taxon>Dikarya</taxon>
        <taxon>Basidiomycota</taxon>
        <taxon>Agaricomycotina</taxon>
        <taxon>Agaricomycetes</taxon>
        <taxon>Agaricomycetidae</taxon>
        <taxon>Agaricales</taxon>
        <taxon>Pleurotineae</taxon>
        <taxon>Stephanosporaceae</taxon>
        <taxon>Cristinia</taxon>
    </lineage>
</organism>
<gene>
    <name evidence="2" type="ORF">BXZ70DRAFT_1008577</name>
</gene>
<dbReference type="EMBL" id="JAEVFJ010000017">
    <property type="protein sequence ID" value="KAH8100062.1"/>
    <property type="molecule type" value="Genomic_DNA"/>
</dbReference>
<dbReference type="Proteomes" id="UP000813824">
    <property type="component" value="Unassembled WGS sequence"/>
</dbReference>
<evidence type="ECO:0000313" key="3">
    <source>
        <dbReference type="Proteomes" id="UP000813824"/>
    </source>
</evidence>
<evidence type="ECO:0000256" key="1">
    <source>
        <dbReference type="SAM" id="MobiDB-lite"/>
    </source>
</evidence>
<feature type="compositionally biased region" description="Low complexity" evidence="1">
    <location>
        <begin position="17"/>
        <end position="27"/>
    </location>
</feature>